<dbReference type="InterPro" id="IPR011009">
    <property type="entry name" value="Kinase-like_dom_sf"/>
</dbReference>
<comment type="caution">
    <text evidence="3">The sequence shown here is derived from an EMBL/GenBank/DDBJ whole genome shotgun (WGS) entry which is preliminary data.</text>
</comment>
<feature type="region of interest" description="Disordered" evidence="1">
    <location>
        <begin position="1"/>
        <end position="21"/>
    </location>
</feature>
<keyword evidence="4" id="KW-1185">Reference proteome</keyword>
<dbReference type="InterPro" id="IPR002575">
    <property type="entry name" value="Aminoglycoside_PTrfase"/>
</dbReference>
<organism evidence="3 4">
    <name type="scientific">Streptomyces thinghirensis</name>
    <dbReference type="NCBI Taxonomy" id="551547"/>
    <lineage>
        <taxon>Bacteria</taxon>
        <taxon>Bacillati</taxon>
        <taxon>Actinomycetota</taxon>
        <taxon>Actinomycetes</taxon>
        <taxon>Kitasatosporales</taxon>
        <taxon>Streptomycetaceae</taxon>
        <taxon>Streptomyces</taxon>
    </lineage>
</organism>
<sequence>MAGEKIKYPQGRPSASAVDSPVGASVEQLLGQLRLGSLSASEVYSYPGRNENWSGITDTGDSVFVKRLKGSPEESLKRYRRIVAFERLAKGGARPFPRPEFLGGDEERRLLVFRMLDDIRSGSELAAEKEFTESMSAQAGRTLAALHRLPFRDEDFPGPDPHPFPPVDDLRSLPLEMYVHATGAFVQAWGLLQRDSALLEGLERLRATEAEVARVPVHGDLRLDQFLLTDTAFYVNDWEEFRLGDPARDVGAYVGEWLHRAVLRIPAQETDDAFSAVLTHEEVVARGSEELTRVLPLVSAFHRGYREGGGPDDDGLVVRATSYAGWHLIDRLIASTRESGRLSAIVRAAAGIGRTALLDPRSFVSTVGLGEVS</sequence>
<accession>A0ABP9SXS6</accession>
<reference evidence="4" key="1">
    <citation type="journal article" date="2019" name="Int. J. Syst. Evol. Microbiol.">
        <title>The Global Catalogue of Microorganisms (GCM) 10K type strain sequencing project: providing services to taxonomists for standard genome sequencing and annotation.</title>
        <authorList>
            <consortium name="The Broad Institute Genomics Platform"/>
            <consortium name="The Broad Institute Genome Sequencing Center for Infectious Disease"/>
            <person name="Wu L."/>
            <person name="Ma J."/>
        </authorList>
    </citation>
    <scope>NUCLEOTIDE SEQUENCE [LARGE SCALE GENOMIC DNA]</scope>
    <source>
        <strain evidence="4">JCM 18306</strain>
    </source>
</reference>
<dbReference type="NCBIfam" id="NF038156">
    <property type="entry name" value="lant_syn_V_LxmK"/>
    <property type="match status" value="1"/>
</dbReference>
<gene>
    <name evidence="3" type="ORF">GCM10023323_14280</name>
</gene>
<dbReference type="Gene3D" id="3.90.1200.10">
    <property type="match status" value="1"/>
</dbReference>
<dbReference type="EMBL" id="BAABJR010000003">
    <property type="protein sequence ID" value="GAA5205748.1"/>
    <property type="molecule type" value="Genomic_DNA"/>
</dbReference>
<dbReference type="Pfam" id="PF01636">
    <property type="entry name" value="APH"/>
    <property type="match status" value="1"/>
</dbReference>
<name>A0ABP9SXS6_9ACTN</name>
<evidence type="ECO:0000313" key="4">
    <source>
        <dbReference type="Proteomes" id="UP001499878"/>
    </source>
</evidence>
<evidence type="ECO:0000259" key="2">
    <source>
        <dbReference type="Pfam" id="PF01636"/>
    </source>
</evidence>
<feature type="domain" description="Aminoglycoside phosphotransferase" evidence="2">
    <location>
        <begin position="56"/>
        <end position="254"/>
    </location>
</feature>
<evidence type="ECO:0000256" key="1">
    <source>
        <dbReference type="SAM" id="MobiDB-lite"/>
    </source>
</evidence>
<evidence type="ECO:0000313" key="3">
    <source>
        <dbReference type="EMBL" id="GAA5205748.1"/>
    </source>
</evidence>
<dbReference type="SUPFAM" id="SSF56112">
    <property type="entry name" value="Protein kinase-like (PK-like)"/>
    <property type="match status" value="1"/>
</dbReference>
<dbReference type="Proteomes" id="UP001499878">
    <property type="component" value="Unassembled WGS sequence"/>
</dbReference>
<protein>
    <recommendedName>
        <fullName evidence="2">Aminoglycoside phosphotransferase domain-containing protein</fullName>
    </recommendedName>
</protein>
<proteinExistence type="predicted"/>